<proteinExistence type="predicted"/>
<evidence type="ECO:0000259" key="1">
    <source>
        <dbReference type="Pfam" id="PF08340"/>
    </source>
</evidence>
<gene>
    <name evidence="2" type="ORF">G8E03_08530</name>
</gene>
<dbReference type="AlphaFoldDB" id="A0A6G7VQB1"/>
<dbReference type="Pfam" id="PF08340">
    <property type="entry name" value="YicC-like_C"/>
    <property type="match status" value="1"/>
</dbReference>
<feature type="domain" description="Endoribonuclease YicC-like C-terminal" evidence="1">
    <location>
        <begin position="18"/>
        <end position="50"/>
    </location>
</feature>
<organism evidence="2 3">
    <name type="scientific">Pontivivens nitratireducens</name>
    <dbReference type="NCBI Taxonomy" id="2758038"/>
    <lineage>
        <taxon>Bacteria</taxon>
        <taxon>Pseudomonadati</taxon>
        <taxon>Pseudomonadota</taxon>
        <taxon>Alphaproteobacteria</taxon>
        <taxon>Rhodobacterales</taxon>
        <taxon>Paracoccaceae</taxon>
        <taxon>Pontivivens</taxon>
    </lineage>
</organism>
<dbReference type="InterPro" id="IPR013551">
    <property type="entry name" value="YicC-like_C"/>
</dbReference>
<dbReference type="EMBL" id="CP049811">
    <property type="protein sequence ID" value="QIK42065.1"/>
    <property type="molecule type" value="Genomic_DNA"/>
</dbReference>
<sequence length="50" mass="5430">MGLGGGLPKCQVRDLPVTLTAKFDDAALTGVEIDMKVVIDQMREQVQNVE</sequence>
<evidence type="ECO:0000313" key="3">
    <source>
        <dbReference type="Proteomes" id="UP000500791"/>
    </source>
</evidence>
<dbReference type="Proteomes" id="UP000500791">
    <property type="component" value="Chromosome"/>
</dbReference>
<reference evidence="2 3" key="1">
    <citation type="submission" date="2020-03" db="EMBL/GenBank/DDBJ databases">
        <title>Complete genome sequence of Monaibacterium sp. ALG8 with diverse plasmids.</title>
        <authorList>
            <person name="Sun C."/>
        </authorList>
    </citation>
    <scope>NUCLEOTIDE SEQUENCE [LARGE SCALE GENOMIC DNA]</scope>
    <source>
        <strain evidence="2 3">ALG8</strain>
    </source>
</reference>
<evidence type="ECO:0000313" key="2">
    <source>
        <dbReference type="EMBL" id="QIK42065.1"/>
    </source>
</evidence>
<name>A0A6G7VQB1_9RHOB</name>
<accession>A0A6G7VQB1</accession>
<protein>
    <submittedName>
        <fullName evidence="2">DUF1732 domain-containing protein</fullName>
    </submittedName>
</protein>
<dbReference type="KEGG" id="mon:G8E03_08530"/>
<keyword evidence="3" id="KW-1185">Reference proteome</keyword>